<organism evidence="1 3">
    <name type="scientific">Paenimyroides ceti</name>
    <dbReference type="NCBI Taxonomy" id="395087"/>
    <lineage>
        <taxon>Bacteria</taxon>
        <taxon>Pseudomonadati</taxon>
        <taxon>Bacteroidota</taxon>
        <taxon>Flavobacteriia</taxon>
        <taxon>Flavobacteriales</taxon>
        <taxon>Flavobacteriaceae</taxon>
        <taxon>Paenimyroides</taxon>
    </lineage>
</organism>
<reference evidence="1" key="1">
    <citation type="journal article" date="2014" name="Int. J. Syst. Evol. Microbiol.">
        <title>Complete genome of a new Firmicutes species belonging to the dominant human colonic microbiota ('Ruminococcus bicirculans') reveals two chromosomes and a selective capacity to utilize plant glucans.</title>
        <authorList>
            <consortium name="NISC Comparative Sequencing Program"/>
            <person name="Wegmann U."/>
            <person name="Louis P."/>
            <person name="Goesmann A."/>
            <person name="Henrissat B."/>
            <person name="Duncan S.H."/>
            <person name="Flint H.J."/>
        </authorList>
    </citation>
    <scope>NUCLEOTIDE SEQUENCE</scope>
    <source>
        <strain evidence="1">CECT 7184</strain>
    </source>
</reference>
<evidence type="ECO:0000313" key="3">
    <source>
        <dbReference type="Proteomes" id="UP001242368"/>
    </source>
</evidence>
<dbReference type="EMBL" id="JAUFQU010000031">
    <property type="protein sequence ID" value="MDN3709336.1"/>
    <property type="molecule type" value="Genomic_DNA"/>
</dbReference>
<dbReference type="EMBL" id="JAUFQU010000001">
    <property type="protein sequence ID" value="MDN3708761.1"/>
    <property type="molecule type" value="Genomic_DNA"/>
</dbReference>
<dbReference type="RefSeq" id="WP_290364612.1">
    <property type="nucleotide sequence ID" value="NZ_JAUFQU010000001.1"/>
</dbReference>
<reference evidence="3" key="2">
    <citation type="journal article" date="2019" name="Int. J. Syst. Evol. Microbiol.">
        <title>The Global Catalogue of Microorganisms (GCM) 10K type strain sequencing project: providing services to taxonomists for standard genome sequencing and annotation.</title>
        <authorList>
            <consortium name="The Broad Institute Genomics Platform"/>
            <consortium name="The Broad Institute Genome Sequencing Center for Infectious Disease"/>
            <person name="Wu L."/>
            <person name="Ma J."/>
        </authorList>
    </citation>
    <scope>NUCLEOTIDE SEQUENCE [LARGE SCALE GENOMIC DNA]</scope>
    <source>
        <strain evidence="3">CECT 7184</strain>
    </source>
</reference>
<protein>
    <submittedName>
        <fullName evidence="1">Uncharacterized protein</fullName>
    </submittedName>
</protein>
<name>A0ABT8CXB9_9FLAO</name>
<reference evidence="1" key="3">
    <citation type="submission" date="2023-06" db="EMBL/GenBank/DDBJ databases">
        <authorList>
            <person name="Lucena T."/>
            <person name="Sun Q."/>
        </authorList>
    </citation>
    <scope>NUCLEOTIDE SEQUENCE</scope>
    <source>
        <strain evidence="1">CECT 7184</strain>
    </source>
</reference>
<keyword evidence="3" id="KW-1185">Reference proteome</keyword>
<proteinExistence type="predicted"/>
<dbReference type="Proteomes" id="UP001242368">
    <property type="component" value="Unassembled WGS sequence"/>
</dbReference>
<comment type="caution">
    <text evidence="1">The sequence shown here is derived from an EMBL/GenBank/DDBJ whole genome shotgun (WGS) entry which is preliminary data.</text>
</comment>
<accession>A0ABT8CXB9</accession>
<evidence type="ECO:0000313" key="2">
    <source>
        <dbReference type="EMBL" id="MDN3709336.1"/>
    </source>
</evidence>
<gene>
    <name evidence="1" type="ORF">QW060_16790</name>
    <name evidence="2" type="ORF">QW060_20175</name>
</gene>
<evidence type="ECO:0000313" key="1">
    <source>
        <dbReference type="EMBL" id="MDN3708761.1"/>
    </source>
</evidence>
<sequence length="56" mass="6788">MNTKFKVGISCFKMQIYYFCIRFEEKMLHIISPQLYGISEILKNILFIYELLHILI</sequence>